<dbReference type="AlphaFoldDB" id="A0A133ZSI7"/>
<name>A0A133ZSI7_9BACL</name>
<dbReference type="EMBL" id="LSDC01000097">
    <property type="protein sequence ID" value="KXB58396.1"/>
    <property type="molecule type" value="Genomic_DNA"/>
</dbReference>
<organism evidence="1 2">
    <name type="scientific">Gemella haemolysans</name>
    <dbReference type="NCBI Taxonomy" id="1379"/>
    <lineage>
        <taxon>Bacteria</taxon>
        <taxon>Bacillati</taxon>
        <taxon>Bacillota</taxon>
        <taxon>Bacilli</taxon>
        <taxon>Bacillales</taxon>
        <taxon>Gemellaceae</taxon>
        <taxon>Gemella</taxon>
    </lineage>
</organism>
<evidence type="ECO:0000313" key="1">
    <source>
        <dbReference type="EMBL" id="KXB58396.1"/>
    </source>
</evidence>
<protein>
    <submittedName>
        <fullName evidence="1">Uncharacterized protein</fullName>
    </submittedName>
</protein>
<accession>A0A133ZSI7</accession>
<reference evidence="2" key="1">
    <citation type="submission" date="2016-01" db="EMBL/GenBank/DDBJ databases">
        <authorList>
            <person name="Mitreva M."/>
            <person name="Pepin K.H."/>
            <person name="Mihindukulasuriya K.A."/>
            <person name="Fulton R."/>
            <person name="Fronick C."/>
            <person name="O'Laughlin M."/>
            <person name="Miner T."/>
            <person name="Herter B."/>
            <person name="Rosa B.A."/>
            <person name="Cordes M."/>
            <person name="Tomlinson C."/>
            <person name="Wollam A."/>
            <person name="Palsikar V.B."/>
            <person name="Mardis E.R."/>
            <person name="Wilson R.K."/>
        </authorList>
    </citation>
    <scope>NUCLEOTIDE SEQUENCE [LARGE SCALE GENOMIC DNA]</scope>
    <source>
        <strain evidence="2">DNF01167</strain>
    </source>
</reference>
<sequence length="47" mass="5670">MLNSESQKPAAYKFISLEKSGIRLYFTKEENVRYYFSRVKKLGKYQE</sequence>
<dbReference type="PATRIC" id="fig|1379.3.peg.1386"/>
<proteinExistence type="predicted"/>
<comment type="caution">
    <text evidence="1">The sequence shown here is derived from an EMBL/GenBank/DDBJ whole genome shotgun (WGS) entry which is preliminary data.</text>
</comment>
<gene>
    <name evidence="1" type="ORF">HMPREF3186_01402</name>
</gene>
<evidence type="ECO:0000313" key="2">
    <source>
        <dbReference type="Proteomes" id="UP000070355"/>
    </source>
</evidence>
<dbReference type="Proteomes" id="UP000070355">
    <property type="component" value="Unassembled WGS sequence"/>
</dbReference>